<protein>
    <submittedName>
        <fullName evidence="1">Uncharacterized protein</fullName>
    </submittedName>
</protein>
<dbReference type="AlphaFoldDB" id="R7RQF4"/>
<comment type="caution">
    <text evidence="1">The sequence shown here is derived from an EMBL/GenBank/DDBJ whole genome shotgun (WGS) entry which is preliminary data.</text>
</comment>
<dbReference type="EMBL" id="CAVN010000088">
    <property type="protein sequence ID" value="CDF57556.1"/>
    <property type="molecule type" value="Genomic_DNA"/>
</dbReference>
<evidence type="ECO:0000313" key="2">
    <source>
        <dbReference type="Proteomes" id="UP000014923"/>
    </source>
</evidence>
<evidence type="ECO:0000313" key="1">
    <source>
        <dbReference type="EMBL" id="CDF57556.1"/>
    </source>
</evidence>
<dbReference type="HOGENOM" id="CLU_2756497_0_0_9"/>
<reference evidence="1" key="1">
    <citation type="submission" date="2013-03" db="EMBL/GenBank/DDBJ databases">
        <title>Draft genome sequence of the hydrogen-ethanol-producing anaerobic alkalithermophilic Caloramator celere.</title>
        <authorList>
            <person name="Ciranna A."/>
            <person name="Larjo A."/>
            <person name="Kivisto A."/>
            <person name="Santala V."/>
            <person name="Roos C."/>
            <person name="Karp M."/>
        </authorList>
    </citation>
    <scope>NUCLEOTIDE SEQUENCE [LARGE SCALE GENOMIC DNA]</scope>
    <source>
        <strain evidence="1">DSM 8682</strain>
    </source>
</reference>
<organism evidence="1 2">
    <name type="scientific">Thermobrachium celere DSM 8682</name>
    <dbReference type="NCBI Taxonomy" id="941824"/>
    <lineage>
        <taxon>Bacteria</taxon>
        <taxon>Bacillati</taxon>
        <taxon>Bacillota</taxon>
        <taxon>Clostridia</taxon>
        <taxon>Eubacteriales</taxon>
        <taxon>Clostridiaceae</taxon>
        <taxon>Thermobrachium</taxon>
    </lineage>
</organism>
<dbReference type="Proteomes" id="UP000014923">
    <property type="component" value="Unassembled WGS sequence"/>
</dbReference>
<gene>
    <name evidence="1" type="ORF">TCEL_01470</name>
</gene>
<keyword evidence="2" id="KW-1185">Reference proteome</keyword>
<name>R7RQF4_9CLOT</name>
<sequence>MDALLQPFSIFAVAGRLYLSNIPHVRLICRVGCSLVMTNIIYDNPKFNLISQIGLSSKVEETIISFIIIF</sequence>
<proteinExistence type="predicted"/>
<accession>R7RQF4</accession>